<dbReference type="Proteomes" id="UP000188320">
    <property type="component" value="Unassembled WGS sequence"/>
</dbReference>
<feature type="compositionally biased region" description="Basic and acidic residues" evidence="1">
    <location>
        <begin position="251"/>
        <end position="262"/>
    </location>
</feature>
<evidence type="ECO:0000256" key="1">
    <source>
        <dbReference type="SAM" id="MobiDB-lite"/>
    </source>
</evidence>
<organism evidence="2 3">
    <name type="scientific">Zancudomyces culisetae</name>
    <name type="common">Gut fungus</name>
    <name type="synonym">Smittium culisetae</name>
    <dbReference type="NCBI Taxonomy" id="1213189"/>
    <lineage>
        <taxon>Eukaryota</taxon>
        <taxon>Fungi</taxon>
        <taxon>Fungi incertae sedis</taxon>
        <taxon>Zoopagomycota</taxon>
        <taxon>Kickxellomycotina</taxon>
        <taxon>Harpellomycetes</taxon>
        <taxon>Harpellales</taxon>
        <taxon>Legeriomycetaceae</taxon>
        <taxon>Zancudomyces</taxon>
    </lineage>
</organism>
<accession>A0A1R1PV13</accession>
<feature type="region of interest" description="Disordered" evidence="1">
    <location>
        <begin position="202"/>
        <end position="383"/>
    </location>
</feature>
<proteinExistence type="predicted"/>
<gene>
    <name evidence="2" type="ORF">AX774_g1680</name>
</gene>
<evidence type="ECO:0000313" key="3">
    <source>
        <dbReference type="Proteomes" id="UP000188320"/>
    </source>
</evidence>
<evidence type="ECO:0000313" key="2">
    <source>
        <dbReference type="EMBL" id="OMH84796.1"/>
    </source>
</evidence>
<dbReference type="AlphaFoldDB" id="A0A1R1PV13"/>
<reference evidence="3" key="1">
    <citation type="submission" date="2017-01" db="EMBL/GenBank/DDBJ databases">
        <authorList>
            <person name="Wang Y."/>
            <person name="White M."/>
            <person name="Kvist S."/>
            <person name="Moncalvo J.-M."/>
        </authorList>
    </citation>
    <scope>NUCLEOTIDE SEQUENCE [LARGE SCALE GENOMIC DNA]</scope>
    <source>
        <strain evidence="3">COL-18-3</strain>
    </source>
</reference>
<feature type="region of interest" description="Disordered" evidence="1">
    <location>
        <begin position="87"/>
        <end position="108"/>
    </location>
</feature>
<keyword evidence="3" id="KW-1185">Reference proteome</keyword>
<feature type="compositionally biased region" description="Polar residues" evidence="1">
    <location>
        <begin position="234"/>
        <end position="244"/>
    </location>
</feature>
<feature type="compositionally biased region" description="Basic and acidic residues" evidence="1">
    <location>
        <begin position="208"/>
        <end position="218"/>
    </location>
</feature>
<protein>
    <submittedName>
        <fullName evidence="2">Uncharacterized protein</fullName>
    </submittedName>
</protein>
<sequence length="383" mass="41304">MIIVDGLLGNQQDQDYNSVAITIDDQVQVENQQPLAAEPDEGISTNGLEYATIDAGFGTQIQKIERKSVGSQRSRIVNLLDGKVSTSDNADATGGLMSGTPQTKSPGKVGDLIKNFEYKIGEEGYNLSGSSHDDHTHNSGRISKKTSVEFQNFEERVQYFEGEGAKGLEPNVKPQSVLQDDLFLTNPGERVESSREYFERVATASETASEKTKLHDSADTSSINKLNPALVPITGSTDGKSSASGGAKAILESDRRPNDQRRNNKSKKGRTTGGSILKKRSSNNLNDSEEKPASLSKKTNRVGKRRVRNSNSPPMVSRGQAPAKSTGKPVPSTPKINEGSTEKPLQEPIVADGPEGTRVPKGPRKSSNKKSKAKSRSGKKRLV</sequence>
<feature type="compositionally biased region" description="Basic residues" evidence="1">
    <location>
        <begin position="361"/>
        <end position="383"/>
    </location>
</feature>
<feature type="compositionally biased region" description="Basic residues" evidence="1">
    <location>
        <begin position="298"/>
        <end position="308"/>
    </location>
</feature>
<comment type="caution">
    <text evidence="2">The sequence shown here is derived from an EMBL/GenBank/DDBJ whole genome shotgun (WGS) entry which is preliminary data.</text>
</comment>
<name>A0A1R1PV13_ZANCU</name>
<dbReference type="EMBL" id="LSSK01000148">
    <property type="protein sequence ID" value="OMH84796.1"/>
    <property type="molecule type" value="Genomic_DNA"/>
</dbReference>